<evidence type="ECO:0000313" key="1">
    <source>
        <dbReference type="EMBL" id="KAJ7694397.1"/>
    </source>
</evidence>
<dbReference type="SUPFAM" id="SSF56219">
    <property type="entry name" value="DNase I-like"/>
    <property type="match status" value="1"/>
</dbReference>
<reference evidence="1" key="1">
    <citation type="submission" date="2023-03" db="EMBL/GenBank/DDBJ databases">
        <title>Massive genome expansion in bonnet fungi (Mycena s.s.) driven by repeated elements and novel gene families across ecological guilds.</title>
        <authorList>
            <consortium name="Lawrence Berkeley National Laboratory"/>
            <person name="Harder C.B."/>
            <person name="Miyauchi S."/>
            <person name="Viragh M."/>
            <person name="Kuo A."/>
            <person name="Thoen E."/>
            <person name="Andreopoulos B."/>
            <person name="Lu D."/>
            <person name="Skrede I."/>
            <person name="Drula E."/>
            <person name="Henrissat B."/>
            <person name="Morin E."/>
            <person name="Kohler A."/>
            <person name="Barry K."/>
            <person name="LaButti K."/>
            <person name="Morin E."/>
            <person name="Salamov A."/>
            <person name="Lipzen A."/>
            <person name="Mereny Z."/>
            <person name="Hegedus B."/>
            <person name="Baldrian P."/>
            <person name="Stursova M."/>
            <person name="Weitz H."/>
            <person name="Taylor A."/>
            <person name="Grigoriev I.V."/>
            <person name="Nagy L.G."/>
            <person name="Martin F."/>
            <person name="Kauserud H."/>
        </authorList>
    </citation>
    <scope>NUCLEOTIDE SEQUENCE</scope>
    <source>
        <strain evidence="1">CBHHK067</strain>
    </source>
</reference>
<dbReference type="Proteomes" id="UP001221757">
    <property type="component" value="Unassembled WGS sequence"/>
</dbReference>
<evidence type="ECO:0008006" key="3">
    <source>
        <dbReference type="Google" id="ProtNLM"/>
    </source>
</evidence>
<proteinExistence type="predicted"/>
<gene>
    <name evidence="1" type="ORF">B0H17DRAFT_931921</name>
</gene>
<name>A0AAD7DLX8_MYCRO</name>
<dbReference type="Gene3D" id="3.60.10.10">
    <property type="entry name" value="Endonuclease/exonuclease/phosphatase"/>
    <property type="match status" value="1"/>
</dbReference>
<dbReference type="InterPro" id="IPR036691">
    <property type="entry name" value="Endo/exonu/phosph_ase_sf"/>
</dbReference>
<dbReference type="EMBL" id="JARKIE010000042">
    <property type="protein sequence ID" value="KAJ7694397.1"/>
    <property type="molecule type" value="Genomic_DNA"/>
</dbReference>
<organism evidence="1 2">
    <name type="scientific">Mycena rosella</name>
    <name type="common">Pink bonnet</name>
    <name type="synonym">Agaricus rosellus</name>
    <dbReference type="NCBI Taxonomy" id="1033263"/>
    <lineage>
        <taxon>Eukaryota</taxon>
        <taxon>Fungi</taxon>
        <taxon>Dikarya</taxon>
        <taxon>Basidiomycota</taxon>
        <taxon>Agaricomycotina</taxon>
        <taxon>Agaricomycetes</taxon>
        <taxon>Agaricomycetidae</taxon>
        <taxon>Agaricales</taxon>
        <taxon>Marasmiineae</taxon>
        <taxon>Mycenaceae</taxon>
        <taxon>Mycena</taxon>
    </lineage>
</organism>
<evidence type="ECO:0000313" key="2">
    <source>
        <dbReference type="Proteomes" id="UP001221757"/>
    </source>
</evidence>
<protein>
    <recommendedName>
        <fullName evidence="3">Endonuclease/exonuclease/phosphatase domain-containing protein</fullName>
    </recommendedName>
</protein>
<accession>A0AAD7DLX8</accession>
<comment type="caution">
    <text evidence="1">The sequence shown here is derived from an EMBL/GenBank/DDBJ whole genome shotgun (WGS) entry which is preliminary data.</text>
</comment>
<dbReference type="AlphaFoldDB" id="A0AAD7DLX8"/>
<keyword evidence="2" id="KW-1185">Reference proteome</keyword>
<feature type="non-terminal residue" evidence="1">
    <location>
        <position position="1"/>
    </location>
</feature>
<sequence length="277" mass="32824">YVLIEGHAILLVIPSHRGEVNNILNIYAPNTPQERERMWAQLWYWYFDNPELPLPTETLGDWNFVENIEDRTSNKEELIPPSFLCLKALFRMQDGWRTTFPDSKEYTCSQKRTNAITNEILITGSRLDRIYVPVDRFKRYRNWSIKPSLITSDHHLISVQLTCGTDEEYGPGIWNLPVYLLKTPKFMKYLSVQSKELAEEREEMNRIARQNQSNIQHLWHKFKEDVTTRRKNCSRLHWLNISSFSVRKLVKNFTNFTGIFIEKVGEKLETFSEVFLS</sequence>